<evidence type="ECO:0000256" key="3">
    <source>
        <dbReference type="ARBA" id="ARBA00022840"/>
    </source>
</evidence>
<dbReference type="InterPro" id="IPR016467">
    <property type="entry name" value="DNA_recomb/repair_RecA-like"/>
</dbReference>
<dbReference type="Gene3D" id="3.40.50.300">
    <property type="entry name" value="P-loop containing nucleotide triphosphate hydrolases"/>
    <property type="match status" value="1"/>
</dbReference>
<reference evidence="6 7" key="1">
    <citation type="journal article" date="2024" name="bioRxiv">
        <title>A reference genome for Trichogramma kaykai: A tiny desert-dwelling parasitoid wasp with competing sex-ratio distorters.</title>
        <authorList>
            <person name="Culotta J."/>
            <person name="Lindsey A.R."/>
        </authorList>
    </citation>
    <scope>NUCLEOTIDE SEQUENCE [LARGE SCALE GENOMIC DNA]</scope>
    <source>
        <strain evidence="6 7">KSX58</strain>
    </source>
</reference>
<comment type="subcellular location">
    <subcellularLocation>
        <location evidence="1">Nucleus</location>
    </subcellularLocation>
</comment>
<evidence type="ECO:0000313" key="6">
    <source>
        <dbReference type="EMBL" id="KAL3394036.1"/>
    </source>
</evidence>
<keyword evidence="3" id="KW-0067">ATP-binding</keyword>
<proteinExistence type="predicted"/>
<dbReference type="SUPFAM" id="SSF52540">
    <property type="entry name" value="P-loop containing nucleoside triphosphate hydrolases"/>
    <property type="match status" value="1"/>
</dbReference>
<dbReference type="GO" id="GO:0005634">
    <property type="term" value="C:nucleus"/>
    <property type="evidence" value="ECO:0007669"/>
    <property type="project" value="UniProtKB-SubCell"/>
</dbReference>
<dbReference type="EMBL" id="JBJJXI010000094">
    <property type="protein sequence ID" value="KAL3394036.1"/>
    <property type="molecule type" value="Genomic_DNA"/>
</dbReference>
<dbReference type="Proteomes" id="UP001627154">
    <property type="component" value="Unassembled WGS sequence"/>
</dbReference>
<dbReference type="InterPro" id="IPR027417">
    <property type="entry name" value="P-loop_NTPase"/>
</dbReference>
<evidence type="ECO:0000259" key="5">
    <source>
        <dbReference type="PROSITE" id="PS50162"/>
    </source>
</evidence>
<feature type="domain" description="RecA family profile 1" evidence="5">
    <location>
        <begin position="75"/>
        <end position="243"/>
    </location>
</feature>
<accession>A0ABD2WLQ8</accession>
<name>A0ABD2WLQ8_9HYME</name>
<dbReference type="Pfam" id="PF08423">
    <property type="entry name" value="Rad51"/>
    <property type="match status" value="1"/>
</dbReference>
<dbReference type="GO" id="GO:0005524">
    <property type="term" value="F:ATP binding"/>
    <property type="evidence" value="ECO:0007669"/>
    <property type="project" value="UniProtKB-KW"/>
</dbReference>
<evidence type="ECO:0000256" key="1">
    <source>
        <dbReference type="ARBA" id="ARBA00004123"/>
    </source>
</evidence>
<dbReference type="PROSITE" id="PS50162">
    <property type="entry name" value="RECA_2"/>
    <property type="match status" value="1"/>
</dbReference>
<evidence type="ECO:0000313" key="7">
    <source>
        <dbReference type="Proteomes" id="UP001627154"/>
    </source>
</evidence>
<evidence type="ECO:0000256" key="2">
    <source>
        <dbReference type="ARBA" id="ARBA00022741"/>
    </source>
</evidence>
<dbReference type="GO" id="GO:0006281">
    <property type="term" value="P:DNA repair"/>
    <property type="evidence" value="ECO:0007669"/>
    <property type="project" value="UniProtKB-ARBA"/>
</dbReference>
<dbReference type="PIRSF" id="PIRSF005856">
    <property type="entry name" value="Rad51"/>
    <property type="match status" value="1"/>
</dbReference>
<keyword evidence="7" id="KW-1185">Reference proteome</keyword>
<dbReference type="AlphaFoldDB" id="A0ABD2WLQ8"/>
<sequence>MARLENADLGLSESSIVKLRSAGILTVYDFMSLTCEELVKKTDMLYELVDTLQKTIVTKFGGNIEHYLDVYSQERKDVISTGLSCLDNLLDGGFHCRQIYEICGSSSAGKSQLCHWFAMHATLNDLSQVHYVDASRQFFASRIQMILDMRKASVTDFAKVMSAIKVHQVHRIHDLVSLFHELTTTWIESESSSNKKLIIIDSLSLLCAIVPSTELTQILCSFASICRYLANRCRVAVVVINRVRAEQRDSMLTDKSSGKSVPLNFQPSLGKYWQGVPNVRLLIDPLERERREIRVWKSTLLENGKCCFVDFNDEGILPK</sequence>
<evidence type="ECO:0000256" key="4">
    <source>
        <dbReference type="ARBA" id="ARBA00023242"/>
    </source>
</evidence>
<keyword evidence="4" id="KW-0539">Nucleus</keyword>
<dbReference type="PANTHER" id="PTHR46457">
    <property type="entry name" value="DNA REPAIR PROTEIN RAD51 HOMOLOG 4"/>
    <property type="match status" value="1"/>
</dbReference>
<dbReference type="InterPro" id="IPR020588">
    <property type="entry name" value="RecA_ATP-bd"/>
</dbReference>
<protein>
    <recommendedName>
        <fullName evidence="5">RecA family profile 1 domain-containing protein</fullName>
    </recommendedName>
</protein>
<dbReference type="PANTHER" id="PTHR46457:SF1">
    <property type="entry name" value="DNA REPAIR PROTEIN RAD51 HOMOLOG 4"/>
    <property type="match status" value="1"/>
</dbReference>
<organism evidence="6 7">
    <name type="scientific">Trichogramma kaykai</name>
    <dbReference type="NCBI Taxonomy" id="54128"/>
    <lineage>
        <taxon>Eukaryota</taxon>
        <taxon>Metazoa</taxon>
        <taxon>Ecdysozoa</taxon>
        <taxon>Arthropoda</taxon>
        <taxon>Hexapoda</taxon>
        <taxon>Insecta</taxon>
        <taxon>Pterygota</taxon>
        <taxon>Neoptera</taxon>
        <taxon>Endopterygota</taxon>
        <taxon>Hymenoptera</taxon>
        <taxon>Apocrita</taxon>
        <taxon>Proctotrupomorpha</taxon>
        <taxon>Chalcidoidea</taxon>
        <taxon>Trichogrammatidae</taxon>
        <taxon>Trichogramma</taxon>
    </lineage>
</organism>
<dbReference type="InterPro" id="IPR051988">
    <property type="entry name" value="HRR_RAD51_Paralog"/>
</dbReference>
<gene>
    <name evidence="6" type="ORF">TKK_011703</name>
</gene>
<dbReference type="InterPro" id="IPR013632">
    <property type="entry name" value="Rad51_C"/>
</dbReference>
<comment type="caution">
    <text evidence="6">The sequence shown here is derived from an EMBL/GenBank/DDBJ whole genome shotgun (WGS) entry which is preliminary data.</text>
</comment>
<keyword evidence="2" id="KW-0547">Nucleotide-binding</keyword>